<dbReference type="STRING" id="365044.Pnap_1738"/>
<gene>
    <name evidence="2" type="ordered locus">Pnap_1738</name>
</gene>
<protein>
    <recommendedName>
        <fullName evidence="1">Transposase Tn5-like N-terminal domain-containing protein</fullName>
    </recommendedName>
</protein>
<reference evidence="3" key="1">
    <citation type="journal article" date="2009" name="Environ. Microbiol.">
        <title>The genome of Polaromonas naphthalenivorans strain CJ2, isolated from coal tar-contaminated sediment, reveals physiological and metabolic versatility and evolution through extensive horizontal gene transfer.</title>
        <authorList>
            <person name="Yagi J.M."/>
            <person name="Sims D."/>
            <person name="Brettin T."/>
            <person name="Bruce D."/>
            <person name="Madsen E.L."/>
        </authorList>
    </citation>
    <scope>NUCLEOTIDE SEQUENCE [LARGE SCALE GENOMIC DNA]</scope>
    <source>
        <strain evidence="3">CJ2</strain>
    </source>
</reference>
<keyword evidence="3" id="KW-1185">Reference proteome</keyword>
<organism evidence="2 3">
    <name type="scientific">Polaromonas naphthalenivorans (strain CJ2)</name>
    <dbReference type="NCBI Taxonomy" id="365044"/>
    <lineage>
        <taxon>Bacteria</taxon>
        <taxon>Pseudomonadati</taxon>
        <taxon>Pseudomonadota</taxon>
        <taxon>Betaproteobacteria</taxon>
        <taxon>Burkholderiales</taxon>
        <taxon>Comamonadaceae</taxon>
        <taxon>Polaromonas</taxon>
    </lineage>
</organism>
<dbReference type="InterPro" id="IPR014735">
    <property type="entry name" value="Transposase_Tn5-like_N"/>
</dbReference>
<name>A1VN22_POLNA</name>
<dbReference type="InterPro" id="IPR038215">
    <property type="entry name" value="TN5-like_N_sf"/>
</dbReference>
<dbReference type="Pfam" id="PF14706">
    <property type="entry name" value="Tnp_DNA_bind"/>
    <property type="match status" value="1"/>
</dbReference>
<evidence type="ECO:0000259" key="1">
    <source>
        <dbReference type="Pfam" id="PF14706"/>
    </source>
</evidence>
<dbReference type="SUPFAM" id="SSF53098">
    <property type="entry name" value="Ribonuclease H-like"/>
    <property type="match status" value="1"/>
</dbReference>
<dbReference type="Proteomes" id="UP000000644">
    <property type="component" value="Chromosome"/>
</dbReference>
<evidence type="ECO:0000313" key="2">
    <source>
        <dbReference type="EMBL" id="ABM37050.1"/>
    </source>
</evidence>
<dbReference type="HOGENOM" id="CLU_2827485_0_0_4"/>
<dbReference type="Gene3D" id="1.10.246.40">
    <property type="entry name" value="Tn5 transposase, domain 1"/>
    <property type="match status" value="1"/>
</dbReference>
<evidence type="ECO:0000313" key="3">
    <source>
        <dbReference type="Proteomes" id="UP000000644"/>
    </source>
</evidence>
<dbReference type="eggNOG" id="COG3385">
    <property type="taxonomic scope" value="Bacteria"/>
</dbReference>
<dbReference type="EMBL" id="CP000529">
    <property type="protein sequence ID" value="ABM37050.1"/>
    <property type="molecule type" value="Genomic_DNA"/>
</dbReference>
<feature type="domain" description="Transposase Tn5-like N-terminal" evidence="1">
    <location>
        <begin position="2"/>
        <end position="47"/>
    </location>
</feature>
<dbReference type="AlphaFoldDB" id="A1VN22"/>
<accession>A1VN22</accession>
<dbReference type="InterPro" id="IPR012337">
    <property type="entry name" value="RNaseH-like_sf"/>
</dbReference>
<sequence>MGWVGTEFETIDLGDERRNRRAIRLVERLSAQPTASVPQACGDWADTPCVRLHVAFKKFFFIDPAR</sequence>
<dbReference type="KEGG" id="pna:Pnap_1738"/>
<proteinExistence type="predicted"/>